<dbReference type="CDD" id="cd00118">
    <property type="entry name" value="LysM"/>
    <property type="match status" value="2"/>
</dbReference>
<keyword evidence="5" id="KW-0862">Zinc</keyword>
<proteinExistence type="inferred from homology"/>
<evidence type="ECO:0000313" key="10">
    <source>
        <dbReference type="EMBL" id="BAU27125.1"/>
    </source>
</evidence>
<organism evidence="10 11">
    <name type="scientific">Aneurinibacillus soli</name>
    <dbReference type="NCBI Taxonomy" id="1500254"/>
    <lineage>
        <taxon>Bacteria</taxon>
        <taxon>Bacillati</taxon>
        <taxon>Bacillota</taxon>
        <taxon>Bacilli</taxon>
        <taxon>Bacillales</taxon>
        <taxon>Paenibacillaceae</taxon>
        <taxon>Aneurinibacillus group</taxon>
        <taxon>Aneurinibacillus</taxon>
    </lineage>
</organism>
<keyword evidence="3" id="KW-0645">Protease</keyword>
<dbReference type="Pfam" id="PF00246">
    <property type="entry name" value="Peptidase_M14"/>
    <property type="match status" value="1"/>
</dbReference>
<dbReference type="GO" id="GO:0005615">
    <property type="term" value="C:extracellular space"/>
    <property type="evidence" value="ECO:0007669"/>
    <property type="project" value="TreeGrafter"/>
</dbReference>
<dbReference type="Gene3D" id="3.10.350.10">
    <property type="entry name" value="LysM domain"/>
    <property type="match status" value="2"/>
</dbReference>
<evidence type="ECO:0000256" key="3">
    <source>
        <dbReference type="ARBA" id="ARBA00022670"/>
    </source>
</evidence>
<dbReference type="Gene3D" id="3.40.630.10">
    <property type="entry name" value="Zn peptidases"/>
    <property type="match status" value="1"/>
</dbReference>
<dbReference type="SUPFAM" id="SSF53187">
    <property type="entry name" value="Zn-dependent exopeptidases"/>
    <property type="match status" value="1"/>
</dbReference>
<feature type="active site" description="Proton donor/acceptor" evidence="7">
    <location>
        <position position="365"/>
    </location>
</feature>
<dbReference type="GO" id="GO:0008270">
    <property type="term" value="F:zinc ion binding"/>
    <property type="evidence" value="ECO:0007669"/>
    <property type="project" value="InterPro"/>
</dbReference>
<feature type="domain" description="LysM" evidence="8">
    <location>
        <begin position="50"/>
        <end position="94"/>
    </location>
</feature>
<evidence type="ECO:0000256" key="7">
    <source>
        <dbReference type="PROSITE-ProRule" id="PRU01379"/>
    </source>
</evidence>
<evidence type="ECO:0000259" key="8">
    <source>
        <dbReference type="PROSITE" id="PS51782"/>
    </source>
</evidence>
<dbReference type="PRINTS" id="PR00765">
    <property type="entry name" value="CRBOXYPTASEA"/>
</dbReference>
<dbReference type="InterPro" id="IPR018392">
    <property type="entry name" value="LysM"/>
</dbReference>
<dbReference type="PROSITE" id="PS52035">
    <property type="entry name" value="PEPTIDASE_M14"/>
    <property type="match status" value="1"/>
</dbReference>
<sequence length="408" mass="45884">MQYTVRKGDTLQKIANRFGVSVEAIRCCNAGVVGVRLIPGQILSIAGPLRYYEIQLGDTLDFIAQAFNLAPERIVAANNFSDRVELEPGEVMVLPPSQPDGIVRTDEEYTHRNLAHDLAALLDTYPSLGMEVIGYSVLGKPLYAIRLGTGAREVFYSGAWHANEWMTAAVLMKFVENVARAYARNEWLDGYDVRQLLAEFTIWVVPLVNPDGVELSVEGIDPCHPFYKEVLDINGGSCNFTGWTANVRGVDLNHQWPAGWEEEAKTSPNRPSPRHYGGHTPLSEPEAQAVYAFTKAHDFLGVLAYHSQGQVIYWGYQQMEPPESRAIAERLQVLSTYQPVRTANSYAGYKDWFIQEYRRPGYTVEIGVGVNPVPLDQFDAIYRQNQAVLLETPLLLARRWDEENRESD</sequence>
<reference evidence="10 11" key="1">
    <citation type="submission" date="2015-12" db="EMBL/GenBank/DDBJ databases">
        <title>Genome sequence of Aneurinibacillus soli.</title>
        <authorList>
            <person name="Lee J.S."/>
            <person name="Lee K.C."/>
            <person name="Kim K.K."/>
            <person name="Lee B.W."/>
        </authorList>
    </citation>
    <scope>NUCLEOTIDE SEQUENCE [LARGE SCALE GENOMIC DNA]</scope>
    <source>
        <strain evidence="10 11">CB4</strain>
    </source>
</reference>
<dbReference type="RefSeq" id="WP_172890821.1">
    <property type="nucleotide sequence ID" value="NZ_AP017312.1"/>
</dbReference>
<evidence type="ECO:0000256" key="6">
    <source>
        <dbReference type="ARBA" id="ARBA00023049"/>
    </source>
</evidence>
<keyword evidence="6" id="KW-0482">Metalloprotease</keyword>
<accession>A0A0U5ATN0</accession>
<dbReference type="SMART" id="SM00257">
    <property type="entry name" value="LysM"/>
    <property type="match status" value="2"/>
</dbReference>
<evidence type="ECO:0000256" key="5">
    <source>
        <dbReference type="ARBA" id="ARBA00022833"/>
    </source>
</evidence>
<comment type="cofactor">
    <cofactor evidence="1">
        <name>Zn(2+)</name>
        <dbReference type="ChEBI" id="CHEBI:29105"/>
    </cofactor>
</comment>
<dbReference type="Pfam" id="PF01476">
    <property type="entry name" value="LysM"/>
    <property type="match status" value="2"/>
</dbReference>
<comment type="similarity">
    <text evidence="2 7">Belongs to the peptidase M14 family.</text>
</comment>
<evidence type="ECO:0000259" key="9">
    <source>
        <dbReference type="PROSITE" id="PS52035"/>
    </source>
</evidence>
<dbReference type="KEGG" id="asoc:CB4_01294"/>
<protein>
    <submittedName>
        <fullName evidence="10">Gamma-D-glutamyl-L-diamino acid endopeptidase 1</fullName>
        <ecNumber evidence="10">3.4.19.11</ecNumber>
    </submittedName>
</protein>
<feature type="domain" description="Peptidase M14" evidence="9">
    <location>
        <begin position="107"/>
        <end position="393"/>
    </location>
</feature>
<keyword evidence="4 10" id="KW-0378">Hydrolase</keyword>
<evidence type="ECO:0000313" key="11">
    <source>
        <dbReference type="Proteomes" id="UP000217696"/>
    </source>
</evidence>
<dbReference type="SMART" id="SM00631">
    <property type="entry name" value="Zn_pept"/>
    <property type="match status" value="1"/>
</dbReference>
<dbReference type="InterPro" id="IPR034274">
    <property type="entry name" value="ENP1_M14_CPD"/>
</dbReference>
<dbReference type="PROSITE" id="PS51782">
    <property type="entry name" value="LYSM"/>
    <property type="match status" value="2"/>
</dbReference>
<dbReference type="GO" id="GO:0004181">
    <property type="term" value="F:metallocarboxypeptidase activity"/>
    <property type="evidence" value="ECO:0007669"/>
    <property type="project" value="InterPro"/>
</dbReference>
<dbReference type="InterPro" id="IPR036779">
    <property type="entry name" value="LysM_dom_sf"/>
</dbReference>
<evidence type="ECO:0000256" key="2">
    <source>
        <dbReference type="ARBA" id="ARBA00005988"/>
    </source>
</evidence>
<dbReference type="PANTHER" id="PTHR11705">
    <property type="entry name" value="PROTEASE FAMILY M14 CARBOXYPEPTIDASE A,B"/>
    <property type="match status" value="1"/>
</dbReference>
<evidence type="ECO:0000256" key="1">
    <source>
        <dbReference type="ARBA" id="ARBA00001947"/>
    </source>
</evidence>
<dbReference type="CDD" id="cd06229">
    <property type="entry name" value="M14_Endopeptidase_I"/>
    <property type="match status" value="1"/>
</dbReference>
<feature type="domain" description="LysM" evidence="8">
    <location>
        <begin position="1"/>
        <end position="45"/>
    </location>
</feature>
<name>A0A0U5ATN0_9BACL</name>
<dbReference type="EC" id="3.4.19.11" evidence="10"/>
<dbReference type="Proteomes" id="UP000217696">
    <property type="component" value="Chromosome"/>
</dbReference>
<dbReference type="PANTHER" id="PTHR11705:SF143">
    <property type="entry name" value="SLL0236 PROTEIN"/>
    <property type="match status" value="1"/>
</dbReference>
<dbReference type="AlphaFoldDB" id="A0A0U5ATN0"/>
<gene>
    <name evidence="10" type="ORF">CB4_01294</name>
</gene>
<evidence type="ECO:0000256" key="4">
    <source>
        <dbReference type="ARBA" id="ARBA00022801"/>
    </source>
</evidence>
<dbReference type="GO" id="GO:0006508">
    <property type="term" value="P:proteolysis"/>
    <property type="evidence" value="ECO:0007669"/>
    <property type="project" value="UniProtKB-KW"/>
</dbReference>
<dbReference type="SUPFAM" id="SSF54106">
    <property type="entry name" value="LysM domain"/>
    <property type="match status" value="2"/>
</dbReference>
<dbReference type="InterPro" id="IPR000834">
    <property type="entry name" value="Peptidase_M14"/>
</dbReference>
<dbReference type="EMBL" id="AP017312">
    <property type="protein sequence ID" value="BAU27125.1"/>
    <property type="molecule type" value="Genomic_DNA"/>
</dbReference>
<keyword evidence="11" id="KW-1185">Reference proteome</keyword>